<dbReference type="CDD" id="cd06124">
    <property type="entry name" value="cupin_NimR-like_N"/>
    <property type="match status" value="1"/>
</dbReference>
<gene>
    <name evidence="5" type="ORF">ACFSVL_22030</name>
</gene>
<feature type="domain" description="HTH araC/xylS-type" evidence="4">
    <location>
        <begin position="154"/>
        <end position="251"/>
    </location>
</feature>
<reference evidence="6" key="1">
    <citation type="journal article" date="2019" name="Int. J. Syst. Evol. Microbiol.">
        <title>The Global Catalogue of Microorganisms (GCM) 10K type strain sequencing project: providing services to taxonomists for standard genome sequencing and annotation.</title>
        <authorList>
            <consortium name="The Broad Institute Genomics Platform"/>
            <consortium name="The Broad Institute Genome Sequencing Center for Infectious Disease"/>
            <person name="Wu L."/>
            <person name="Ma J."/>
        </authorList>
    </citation>
    <scope>NUCLEOTIDE SEQUENCE [LARGE SCALE GENOMIC DNA]</scope>
    <source>
        <strain evidence="6">CGMCC 4.7641</strain>
    </source>
</reference>
<dbReference type="EMBL" id="JBHUKS010000015">
    <property type="protein sequence ID" value="MFD2470081.1"/>
    <property type="molecule type" value="Genomic_DNA"/>
</dbReference>
<feature type="region of interest" description="Disordered" evidence="3">
    <location>
        <begin position="265"/>
        <end position="285"/>
    </location>
</feature>
<keyword evidence="1" id="KW-0805">Transcription regulation</keyword>
<dbReference type="SUPFAM" id="SSF46689">
    <property type="entry name" value="Homeodomain-like"/>
    <property type="match status" value="1"/>
</dbReference>
<protein>
    <submittedName>
        <fullName evidence="5">AraC family transcriptional regulator</fullName>
    </submittedName>
</protein>
<evidence type="ECO:0000313" key="5">
    <source>
        <dbReference type="EMBL" id="MFD2470081.1"/>
    </source>
</evidence>
<name>A0ABW5H9Z7_9PSEU</name>
<sequence>MPKRRHICWSGDDPVQGRWALVHGEGVAAHQHAQGQLLYAASGLLATTTERGTWVAPADRISWTPPRFAHWHRAYGETEISILEVPAELCAELPATPTVFAVSALLRAAVLKLTGGTAAAPDVGDRLLRVLVDELTELPEQPMYLPAPADDRLRAITGLLRENPAESATLGELGRAVGASERTLSRLFRAELGMSFSQWRSQLRIQHALVYLGQGLSVTDTALRCGWANPTSFIETFSAILGQTPGSYLRQVKVVSTDEMVRLGRGPARVAGPGERHPSRMNLRR</sequence>
<dbReference type="InterPro" id="IPR009057">
    <property type="entry name" value="Homeodomain-like_sf"/>
</dbReference>
<keyword evidence="2" id="KW-0804">Transcription</keyword>
<dbReference type="RefSeq" id="WP_378306998.1">
    <property type="nucleotide sequence ID" value="NZ_JBHUKS010000015.1"/>
</dbReference>
<evidence type="ECO:0000256" key="2">
    <source>
        <dbReference type="ARBA" id="ARBA00023163"/>
    </source>
</evidence>
<dbReference type="Proteomes" id="UP001597483">
    <property type="component" value="Unassembled WGS sequence"/>
</dbReference>
<dbReference type="SMART" id="SM00342">
    <property type="entry name" value="HTH_ARAC"/>
    <property type="match status" value="1"/>
</dbReference>
<dbReference type="InterPro" id="IPR011051">
    <property type="entry name" value="RmlC_Cupin_sf"/>
</dbReference>
<keyword evidence="6" id="KW-1185">Reference proteome</keyword>
<dbReference type="SUPFAM" id="SSF51182">
    <property type="entry name" value="RmlC-like cupins"/>
    <property type="match status" value="1"/>
</dbReference>
<dbReference type="Gene3D" id="1.10.10.60">
    <property type="entry name" value="Homeodomain-like"/>
    <property type="match status" value="1"/>
</dbReference>
<evidence type="ECO:0000256" key="3">
    <source>
        <dbReference type="SAM" id="MobiDB-lite"/>
    </source>
</evidence>
<comment type="caution">
    <text evidence="5">The sequence shown here is derived from an EMBL/GenBank/DDBJ whole genome shotgun (WGS) entry which is preliminary data.</text>
</comment>
<dbReference type="InterPro" id="IPR018060">
    <property type="entry name" value="HTH_AraC"/>
</dbReference>
<proteinExistence type="predicted"/>
<dbReference type="Gene3D" id="2.60.120.10">
    <property type="entry name" value="Jelly Rolls"/>
    <property type="match status" value="1"/>
</dbReference>
<evidence type="ECO:0000313" key="6">
    <source>
        <dbReference type="Proteomes" id="UP001597483"/>
    </source>
</evidence>
<accession>A0ABW5H9Z7</accession>
<dbReference type="PANTHER" id="PTHR11019:SF199">
    <property type="entry name" value="HTH-TYPE TRANSCRIPTIONAL REGULATOR NIMR"/>
    <property type="match status" value="1"/>
</dbReference>
<dbReference type="Pfam" id="PF12833">
    <property type="entry name" value="HTH_18"/>
    <property type="match status" value="1"/>
</dbReference>
<dbReference type="PROSITE" id="PS01124">
    <property type="entry name" value="HTH_ARAC_FAMILY_2"/>
    <property type="match status" value="1"/>
</dbReference>
<dbReference type="PANTHER" id="PTHR11019">
    <property type="entry name" value="HTH-TYPE TRANSCRIPTIONAL REGULATOR NIMR"/>
    <property type="match status" value="1"/>
</dbReference>
<evidence type="ECO:0000256" key="1">
    <source>
        <dbReference type="ARBA" id="ARBA00023015"/>
    </source>
</evidence>
<organism evidence="5 6">
    <name type="scientific">Amycolatopsis silviterrae</name>
    <dbReference type="NCBI Taxonomy" id="1656914"/>
    <lineage>
        <taxon>Bacteria</taxon>
        <taxon>Bacillati</taxon>
        <taxon>Actinomycetota</taxon>
        <taxon>Actinomycetes</taxon>
        <taxon>Pseudonocardiales</taxon>
        <taxon>Pseudonocardiaceae</taxon>
        <taxon>Amycolatopsis</taxon>
    </lineage>
</organism>
<evidence type="ECO:0000259" key="4">
    <source>
        <dbReference type="PROSITE" id="PS01124"/>
    </source>
</evidence>
<dbReference type="InterPro" id="IPR014710">
    <property type="entry name" value="RmlC-like_jellyroll"/>
</dbReference>